<evidence type="ECO:0000256" key="9">
    <source>
        <dbReference type="ARBA" id="ARBA00023136"/>
    </source>
</evidence>
<dbReference type="GO" id="GO:0097503">
    <property type="term" value="P:sialylation"/>
    <property type="evidence" value="ECO:0007669"/>
    <property type="project" value="TreeGrafter"/>
</dbReference>
<dbReference type="Proteomes" id="UP001460270">
    <property type="component" value="Unassembled WGS sequence"/>
</dbReference>
<gene>
    <name evidence="12" type="ORF">WMY93_032311</name>
</gene>
<accession>A0AAW0MK34</accession>
<comment type="caution">
    <text evidence="12">The sequence shown here is derived from an EMBL/GenBank/DDBJ whole genome shotgun (WGS) entry which is preliminary data.</text>
</comment>
<evidence type="ECO:0000256" key="10">
    <source>
        <dbReference type="ARBA" id="ARBA00023180"/>
    </source>
</evidence>
<comment type="similarity">
    <text evidence="2">Belongs to the glycosyltransferase 29 family.</text>
</comment>
<sequence>MRVKEKISADPDQVLVLSPDFFSYIHQNWTQNHGRYPSTGLTAVIYALHTCDQVSVFGFGADSEGNWHHYWGNKTDSPERLGKPESTTPTSRPRSSRD</sequence>
<evidence type="ECO:0000313" key="12">
    <source>
        <dbReference type="EMBL" id="KAK7881101.1"/>
    </source>
</evidence>
<dbReference type="AlphaFoldDB" id="A0AAW0MK34"/>
<dbReference type="InterPro" id="IPR038578">
    <property type="entry name" value="GT29-like_sf"/>
</dbReference>
<dbReference type="InterPro" id="IPR051757">
    <property type="entry name" value="Beta-gal_alpha2-3_sialyltrans"/>
</dbReference>
<feature type="region of interest" description="Disordered" evidence="11">
    <location>
        <begin position="68"/>
        <end position="98"/>
    </location>
</feature>
<dbReference type="GO" id="GO:0003836">
    <property type="term" value="F:beta-galactoside (CMP) alpha-2,3-sialyltransferase activity"/>
    <property type="evidence" value="ECO:0007669"/>
    <property type="project" value="TreeGrafter"/>
</dbReference>
<evidence type="ECO:0000256" key="8">
    <source>
        <dbReference type="ARBA" id="ARBA00023034"/>
    </source>
</evidence>
<dbReference type="InterPro" id="IPR001675">
    <property type="entry name" value="Glyco_trans_29"/>
</dbReference>
<keyword evidence="7" id="KW-1133">Transmembrane helix</keyword>
<evidence type="ECO:0000256" key="4">
    <source>
        <dbReference type="ARBA" id="ARBA00022679"/>
    </source>
</evidence>
<dbReference type="GO" id="GO:0000139">
    <property type="term" value="C:Golgi membrane"/>
    <property type="evidence" value="ECO:0007669"/>
    <property type="project" value="UniProtKB-SubCell"/>
</dbReference>
<evidence type="ECO:0000256" key="2">
    <source>
        <dbReference type="ARBA" id="ARBA00006003"/>
    </source>
</evidence>
<evidence type="ECO:0000313" key="13">
    <source>
        <dbReference type="Proteomes" id="UP001460270"/>
    </source>
</evidence>
<keyword evidence="5" id="KW-0812">Transmembrane</keyword>
<keyword evidence="13" id="KW-1185">Reference proteome</keyword>
<organism evidence="12 13">
    <name type="scientific">Mugilogobius chulae</name>
    <name type="common">yellowstripe goby</name>
    <dbReference type="NCBI Taxonomy" id="88201"/>
    <lineage>
        <taxon>Eukaryota</taxon>
        <taxon>Metazoa</taxon>
        <taxon>Chordata</taxon>
        <taxon>Craniata</taxon>
        <taxon>Vertebrata</taxon>
        <taxon>Euteleostomi</taxon>
        <taxon>Actinopterygii</taxon>
        <taxon>Neopterygii</taxon>
        <taxon>Teleostei</taxon>
        <taxon>Neoteleostei</taxon>
        <taxon>Acanthomorphata</taxon>
        <taxon>Gobiaria</taxon>
        <taxon>Gobiiformes</taxon>
        <taxon>Gobioidei</taxon>
        <taxon>Gobiidae</taxon>
        <taxon>Gobionellinae</taxon>
        <taxon>Mugilogobius</taxon>
    </lineage>
</organism>
<dbReference type="EMBL" id="JBBPFD010000026">
    <property type="protein sequence ID" value="KAK7881101.1"/>
    <property type="molecule type" value="Genomic_DNA"/>
</dbReference>
<reference evidence="13" key="1">
    <citation type="submission" date="2024-04" db="EMBL/GenBank/DDBJ databases">
        <title>Salinicola lusitanus LLJ914,a marine bacterium isolated from the Okinawa Trough.</title>
        <authorList>
            <person name="Li J."/>
        </authorList>
    </citation>
    <scope>NUCLEOTIDE SEQUENCE [LARGE SCALE GENOMIC DNA]</scope>
</reference>
<feature type="compositionally biased region" description="Low complexity" evidence="11">
    <location>
        <begin position="84"/>
        <end position="98"/>
    </location>
</feature>
<keyword evidence="8" id="KW-0333">Golgi apparatus</keyword>
<evidence type="ECO:0000256" key="6">
    <source>
        <dbReference type="ARBA" id="ARBA00022968"/>
    </source>
</evidence>
<dbReference type="PANTHER" id="PTHR46032">
    <property type="entry name" value="ALPHA-2,3-SIALYLTRANSFERASE ST3GAL I ISOFORM X1"/>
    <property type="match status" value="1"/>
</dbReference>
<evidence type="ECO:0000256" key="3">
    <source>
        <dbReference type="ARBA" id="ARBA00022676"/>
    </source>
</evidence>
<evidence type="ECO:0000256" key="11">
    <source>
        <dbReference type="SAM" id="MobiDB-lite"/>
    </source>
</evidence>
<dbReference type="PANTHER" id="PTHR46032:SF5">
    <property type="entry name" value="ST3 BETA-GALACTOSIDE ALPHA-2,3-SIALYLTRANSFERASE 8"/>
    <property type="match status" value="1"/>
</dbReference>
<keyword evidence="9" id="KW-0472">Membrane</keyword>
<dbReference type="FunFam" id="3.90.1480.20:FF:000015">
    <property type="entry name" value="Lactosylceramide alpha-2,3-sialyltransferase"/>
    <property type="match status" value="1"/>
</dbReference>
<comment type="subcellular location">
    <subcellularLocation>
        <location evidence="1">Golgi apparatus membrane</location>
        <topology evidence="1">Single-pass type II membrane protein</topology>
    </subcellularLocation>
</comment>
<evidence type="ECO:0000256" key="7">
    <source>
        <dbReference type="ARBA" id="ARBA00022989"/>
    </source>
</evidence>
<evidence type="ECO:0000256" key="5">
    <source>
        <dbReference type="ARBA" id="ARBA00022692"/>
    </source>
</evidence>
<proteinExistence type="inferred from homology"/>
<keyword evidence="4" id="KW-0808">Transferase</keyword>
<evidence type="ECO:0000256" key="1">
    <source>
        <dbReference type="ARBA" id="ARBA00004323"/>
    </source>
</evidence>
<keyword evidence="3" id="KW-0328">Glycosyltransferase</keyword>
<dbReference type="Pfam" id="PF00777">
    <property type="entry name" value="Glyco_transf_29"/>
    <property type="match status" value="1"/>
</dbReference>
<name>A0AAW0MK34_9GOBI</name>
<keyword evidence="10" id="KW-0325">Glycoprotein</keyword>
<keyword evidence="6" id="KW-0735">Signal-anchor</keyword>
<dbReference type="Gene3D" id="3.90.1480.20">
    <property type="entry name" value="Glycosyl transferase family 29"/>
    <property type="match status" value="1"/>
</dbReference>
<protein>
    <submittedName>
        <fullName evidence="12">Uncharacterized protein</fullName>
    </submittedName>
</protein>